<dbReference type="RefSeq" id="WP_254421785.1">
    <property type="nucleotide sequence ID" value="NZ_BAAAJB010000051.1"/>
</dbReference>
<sequence length="62" mass="6374">MRFGLPAPDRHTLLDLATVGISALTGVALARTVSADSPSPPQRSWPSACSCPRPCCGDAPTP</sequence>
<dbReference type="Proteomes" id="UP001055940">
    <property type="component" value="Chromosome"/>
</dbReference>
<protein>
    <submittedName>
        <fullName evidence="1">Uncharacterized protein</fullName>
    </submittedName>
</protein>
<accession>A0ABY5DFD0</accession>
<evidence type="ECO:0000313" key="1">
    <source>
        <dbReference type="EMBL" id="USY23056.1"/>
    </source>
</evidence>
<dbReference type="EMBL" id="CP099837">
    <property type="protein sequence ID" value="USY23056.1"/>
    <property type="molecule type" value="Genomic_DNA"/>
</dbReference>
<evidence type="ECO:0000313" key="2">
    <source>
        <dbReference type="Proteomes" id="UP001055940"/>
    </source>
</evidence>
<proteinExistence type="predicted"/>
<reference evidence="1" key="1">
    <citation type="submission" date="2022-06" db="EMBL/GenBank/DDBJ databases">
        <authorList>
            <person name="Ping M."/>
        </authorList>
    </citation>
    <scope>NUCLEOTIDE SEQUENCE</scope>
    <source>
        <strain evidence="1">JCM11759T</strain>
    </source>
</reference>
<name>A0ABY5DFD0_9ACTN</name>
<keyword evidence="2" id="KW-1185">Reference proteome</keyword>
<organism evidence="1 2">
    <name type="scientific">Nocardiopsis exhalans</name>
    <dbReference type="NCBI Taxonomy" id="163604"/>
    <lineage>
        <taxon>Bacteria</taxon>
        <taxon>Bacillati</taxon>
        <taxon>Actinomycetota</taxon>
        <taxon>Actinomycetes</taxon>
        <taxon>Streptosporangiales</taxon>
        <taxon>Nocardiopsidaceae</taxon>
        <taxon>Nocardiopsis</taxon>
    </lineage>
</organism>
<gene>
    <name evidence="1" type="ORF">NE857_16405</name>
</gene>